<dbReference type="RefSeq" id="WP_269413768.1">
    <property type="nucleotide sequence ID" value="NZ_JAPWGL010000001.1"/>
</dbReference>
<dbReference type="Proteomes" id="UP001144341">
    <property type="component" value="Unassembled WGS sequence"/>
</dbReference>
<keyword evidence="2" id="KW-1185">Reference proteome</keyword>
<organism evidence="1 2">
    <name type="scientific">Pedobacter rhodius</name>
    <dbReference type="NCBI Taxonomy" id="3004098"/>
    <lineage>
        <taxon>Bacteria</taxon>
        <taxon>Pseudomonadati</taxon>
        <taxon>Bacteroidota</taxon>
        <taxon>Sphingobacteriia</taxon>
        <taxon>Sphingobacteriales</taxon>
        <taxon>Sphingobacteriaceae</taxon>
        <taxon>Pedobacter</taxon>
    </lineage>
</organism>
<evidence type="ECO:0000313" key="1">
    <source>
        <dbReference type="EMBL" id="MCZ4221937.1"/>
    </source>
</evidence>
<gene>
    <name evidence="1" type="ORF">O0931_01350</name>
</gene>
<sequence length="130" mass="15537">MNYCLRREEFSSFFDVLLNDKQLDNNFEEELQMRIDACCNWEDSLGIMLYVFTHYLQKKKKDTGIINSEQLTKVLTLNEIGNFVVETLDRDFILYMMSYNRAKINEELADTLVLIHQNYLDHTYDSSFCF</sequence>
<comment type="caution">
    <text evidence="1">The sequence shown here is derived from an EMBL/GenBank/DDBJ whole genome shotgun (WGS) entry which is preliminary data.</text>
</comment>
<protein>
    <submittedName>
        <fullName evidence="1">Uncharacterized protein</fullName>
    </submittedName>
</protein>
<name>A0ABT4KSM8_9SPHI</name>
<evidence type="ECO:0000313" key="2">
    <source>
        <dbReference type="Proteomes" id="UP001144341"/>
    </source>
</evidence>
<reference evidence="1" key="1">
    <citation type="submission" date="2022-12" db="EMBL/GenBank/DDBJ databases">
        <title>Genome sequence of SJ11.</title>
        <authorList>
            <person name="Woo H."/>
        </authorList>
    </citation>
    <scope>NUCLEOTIDE SEQUENCE</scope>
    <source>
        <strain evidence="1">SJ11</strain>
    </source>
</reference>
<accession>A0ABT4KSM8</accession>
<dbReference type="EMBL" id="JAPWGL010000001">
    <property type="protein sequence ID" value="MCZ4221937.1"/>
    <property type="molecule type" value="Genomic_DNA"/>
</dbReference>
<proteinExistence type="predicted"/>